<comment type="caution">
    <text evidence="3">The sequence shown here is derived from an EMBL/GenBank/DDBJ whole genome shotgun (WGS) entry which is preliminary data.</text>
</comment>
<accession>A0A919MM21</accession>
<evidence type="ECO:0000259" key="2">
    <source>
        <dbReference type="Pfam" id="PF13977"/>
    </source>
</evidence>
<proteinExistence type="predicted"/>
<dbReference type="RefSeq" id="WP_203819255.1">
    <property type="nucleotide sequence ID" value="NZ_BAAABP010000063.1"/>
</dbReference>
<evidence type="ECO:0000256" key="1">
    <source>
        <dbReference type="SAM" id="MobiDB-lite"/>
    </source>
</evidence>
<evidence type="ECO:0000313" key="4">
    <source>
        <dbReference type="Proteomes" id="UP000598174"/>
    </source>
</evidence>
<feature type="compositionally biased region" description="Pro residues" evidence="1">
    <location>
        <begin position="123"/>
        <end position="133"/>
    </location>
</feature>
<evidence type="ECO:0000313" key="3">
    <source>
        <dbReference type="EMBL" id="GIE12797.1"/>
    </source>
</evidence>
<gene>
    <name evidence="3" type="ORF">Afe05nite_46370</name>
</gene>
<organism evidence="3 4">
    <name type="scientific">Paractinoplanes ferrugineus</name>
    <dbReference type="NCBI Taxonomy" id="113564"/>
    <lineage>
        <taxon>Bacteria</taxon>
        <taxon>Bacillati</taxon>
        <taxon>Actinomycetota</taxon>
        <taxon>Actinomycetes</taxon>
        <taxon>Micromonosporales</taxon>
        <taxon>Micromonosporaceae</taxon>
        <taxon>Paractinoplanes</taxon>
    </lineage>
</organism>
<name>A0A919MM21_9ACTN</name>
<feature type="region of interest" description="Disordered" evidence="1">
    <location>
        <begin position="105"/>
        <end position="142"/>
    </location>
</feature>
<reference evidence="3" key="1">
    <citation type="submission" date="2021-01" db="EMBL/GenBank/DDBJ databases">
        <title>Whole genome shotgun sequence of Actinoplanes ferrugineus NBRC 15555.</title>
        <authorList>
            <person name="Komaki H."/>
            <person name="Tamura T."/>
        </authorList>
    </citation>
    <scope>NUCLEOTIDE SEQUENCE</scope>
    <source>
        <strain evidence="3">NBRC 15555</strain>
    </source>
</reference>
<dbReference type="Gene3D" id="1.10.357.10">
    <property type="entry name" value="Tetracycline Repressor, domain 2"/>
    <property type="match status" value="1"/>
</dbReference>
<dbReference type="Pfam" id="PF13977">
    <property type="entry name" value="TetR_C_6"/>
    <property type="match status" value="1"/>
</dbReference>
<sequence>MTLLRSIGDPDARERRQIGVQTWAEAVRSPRIRDLVRGGVDEARTAAAAFIIRQAPDTDAAALARVLIAIYQGLLPQTVWDDSVDNAALRGGRRIPARTTRLSRLAHAHAANRPSGRLEGPNVPHPTGVPSPPSRRSSTVDT</sequence>
<keyword evidence="4" id="KW-1185">Reference proteome</keyword>
<dbReference type="SUPFAM" id="SSF48498">
    <property type="entry name" value="Tetracyclin repressor-like, C-terminal domain"/>
    <property type="match status" value="1"/>
</dbReference>
<dbReference type="Proteomes" id="UP000598174">
    <property type="component" value="Unassembled WGS sequence"/>
</dbReference>
<dbReference type="AlphaFoldDB" id="A0A919MM21"/>
<dbReference type="EMBL" id="BOMM01000041">
    <property type="protein sequence ID" value="GIE12797.1"/>
    <property type="molecule type" value="Genomic_DNA"/>
</dbReference>
<protein>
    <recommendedName>
        <fullName evidence="2">BetI-type transcriptional repressor C-terminal domain-containing protein</fullName>
    </recommendedName>
</protein>
<feature type="domain" description="BetI-type transcriptional repressor C-terminal" evidence="2">
    <location>
        <begin position="9"/>
        <end position="88"/>
    </location>
</feature>
<dbReference type="InterPro" id="IPR039538">
    <property type="entry name" value="BetI_C"/>
</dbReference>
<dbReference type="InterPro" id="IPR036271">
    <property type="entry name" value="Tet_transcr_reg_TetR-rel_C_sf"/>
</dbReference>